<comment type="pathway">
    <text evidence="2 14">Glycan biosynthesis; trehalose biosynthesis.</text>
</comment>
<dbReference type="InterPro" id="IPR044901">
    <property type="entry name" value="Trehalose_TreZ_E-set_sf"/>
</dbReference>
<evidence type="ECO:0000256" key="13">
    <source>
        <dbReference type="NCBIfam" id="TIGR02402"/>
    </source>
</evidence>
<evidence type="ECO:0000256" key="9">
    <source>
        <dbReference type="ARBA" id="ARBA00023295"/>
    </source>
</evidence>
<dbReference type="CDD" id="cd02853">
    <property type="entry name" value="E_set_MTHase_like_N"/>
    <property type="match status" value="1"/>
</dbReference>
<dbReference type="PANTHER" id="PTHR43651:SF11">
    <property type="entry name" value="MALTO-OLIGOSYLTREHALOSE TREHALOHYDROLASE"/>
    <property type="match status" value="1"/>
</dbReference>
<evidence type="ECO:0000256" key="2">
    <source>
        <dbReference type="ARBA" id="ARBA00005199"/>
    </source>
</evidence>
<evidence type="ECO:0000256" key="11">
    <source>
        <dbReference type="ARBA" id="ARBA00033284"/>
    </source>
</evidence>
<dbReference type="CDD" id="cd11325">
    <property type="entry name" value="AmyAc_GTHase"/>
    <property type="match status" value="1"/>
</dbReference>
<dbReference type="NCBIfam" id="TIGR02402">
    <property type="entry name" value="trehalose_TreZ"/>
    <property type="match status" value="1"/>
</dbReference>
<evidence type="ECO:0000256" key="4">
    <source>
        <dbReference type="ARBA" id="ARBA00012268"/>
    </source>
</evidence>
<protein>
    <recommendedName>
        <fullName evidence="5 13">Malto-oligosyltrehalose trehalohydrolase</fullName>
        <shortName evidence="14">MTHase</shortName>
        <ecNumber evidence="4 13">3.2.1.141</ecNumber>
    </recommendedName>
    <alternativeName>
        <fullName evidence="11 14">4-alpha-D-((1-&gt;4)-alpha-D-glucano)trehalose trehalohydrolase</fullName>
    </alternativeName>
    <alternativeName>
        <fullName evidence="10 14">Maltooligosyl trehalose trehalohydrolase</fullName>
    </alternativeName>
</protein>
<dbReference type="SUPFAM" id="SSF81296">
    <property type="entry name" value="E set domains"/>
    <property type="match status" value="1"/>
</dbReference>
<dbReference type="Proteomes" id="UP001525379">
    <property type="component" value="Unassembled WGS sequence"/>
</dbReference>
<comment type="caution">
    <text evidence="16">The sequence shown here is derived from an EMBL/GenBank/DDBJ whole genome shotgun (WGS) entry which is preliminary data.</text>
</comment>
<evidence type="ECO:0000256" key="1">
    <source>
        <dbReference type="ARBA" id="ARBA00004496"/>
    </source>
</evidence>
<dbReference type="EMBL" id="JALXSQ010000011">
    <property type="protein sequence ID" value="MCT2042531.1"/>
    <property type="molecule type" value="Genomic_DNA"/>
</dbReference>
<dbReference type="Gene3D" id="1.10.10.760">
    <property type="entry name" value="E-set domains of sugar-utilizing enzymes"/>
    <property type="match status" value="1"/>
</dbReference>
<keyword evidence="7 14" id="KW-0378">Hydrolase</keyword>
<feature type="domain" description="Glycosyl hydrolase family 13 catalytic" evidence="15">
    <location>
        <begin position="118"/>
        <end position="465"/>
    </location>
</feature>
<dbReference type="PIRSF" id="PIRSF006337">
    <property type="entry name" value="Trehalose_TreZ"/>
    <property type="match status" value="1"/>
</dbReference>
<evidence type="ECO:0000313" key="17">
    <source>
        <dbReference type="Proteomes" id="UP001525379"/>
    </source>
</evidence>
<dbReference type="SUPFAM" id="SSF51445">
    <property type="entry name" value="(Trans)glycosidases"/>
    <property type="match status" value="1"/>
</dbReference>
<comment type="catalytic activity">
    <reaction evidence="12 14">
        <text>hydrolysis of (1-&gt;4)-alpha-D-glucosidic linkage in 4-alpha-D-[(1-&gt;4)-alpha-D-glucanosyl]n trehalose to yield trehalose and (1-&gt;4)-alpha-D-glucan.</text>
        <dbReference type="EC" id="3.2.1.141"/>
    </reaction>
</comment>
<evidence type="ECO:0000256" key="14">
    <source>
        <dbReference type="PIRNR" id="PIRNR006337"/>
    </source>
</evidence>
<evidence type="ECO:0000256" key="7">
    <source>
        <dbReference type="ARBA" id="ARBA00022801"/>
    </source>
</evidence>
<evidence type="ECO:0000256" key="6">
    <source>
        <dbReference type="ARBA" id="ARBA00022490"/>
    </source>
</evidence>
<evidence type="ECO:0000256" key="12">
    <source>
        <dbReference type="ARBA" id="ARBA00034013"/>
    </source>
</evidence>
<organism evidence="16 17">
    <name type="scientific">Pseudoclavibacter albus</name>
    <dbReference type="NCBI Taxonomy" id="272241"/>
    <lineage>
        <taxon>Bacteria</taxon>
        <taxon>Bacillati</taxon>
        <taxon>Actinomycetota</taxon>
        <taxon>Actinomycetes</taxon>
        <taxon>Micrococcales</taxon>
        <taxon>Microbacteriaceae</taxon>
        <taxon>Pseudoclavibacter</taxon>
    </lineage>
</organism>
<keyword evidence="17" id="KW-1185">Reference proteome</keyword>
<keyword evidence="8" id="KW-0119">Carbohydrate metabolism</keyword>
<evidence type="ECO:0000313" key="16">
    <source>
        <dbReference type="EMBL" id="MCT2042531.1"/>
    </source>
</evidence>
<reference evidence="16 17" key="1">
    <citation type="submission" date="2022-04" db="EMBL/GenBank/DDBJ databases">
        <title>Human microbiome associated bacterial genomes.</title>
        <authorList>
            <person name="Sandstrom S."/>
            <person name="Salamzade R."/>
            <person name="Kalan L.R."/>
        </authorList>
    </citation>
    <scope>NUCLEOTIDE SEQUENCE [LARGE SCALE GENOMIC DNA]</scope>
    <source>
        <strain evidence="17">p3-SID1799</strain>
    </source>
</reference>
<evidence type="ECO:0000256" key="10">
    <source>
        <dbReference type="ARBA" id="ARBA00032057"/>
    </source>
</evidence>
<dbReference type="InterPro" id="IPR006047">
    <property type="entry name" value="GH13_cat_dom"/>
</dbReference>
<comment type="subcellular location">
    <subcellularLocation>
        <location evidence="1">Cytoplasm</location>
    </subcellularLocation>
</comment>
<dbReference type="Gene3D" id="2.60.40.10">
    <property type="entry name" value="Immunoglobulins"/>
    <property type="match status" value="1"/>
</dbReference>
<evidence type="ECO:0000256" key="8">
    <source>
        <dbReference type="ARBA" id="ARBA00023277"/>
    </source>
</evidence>
<keyword evidence="6" id="KW-0963">Cytoplasm</keyword>
<dbReference type="RefSeq" id="WP_260104020.1">
    <property type="nucleotide sequence ID" value="NZ_JALXSQ010000011.1"/>
</dbReference>
<evidence type="ECO:0000256" key="5">
    <source>
        <dbReference type="ARBA" id="ARBA00015938"/>
    </source>
</evidence>
<comment type="similarity">
    <text evidence="3 14">Belongs to the glycosyl hydrolase 13 family.</text>
</comment>
<dbReference type="InterPro" id="IPR012768">
    <property type="entry name" value="Trehalose_TreZ"/>
</dbReference>
<dbReference type="InterPro" id="IPR013783">
    <property type="entry name" value="Ig-like_fold"/>
</dbReference>
<dbReference type="PANTHER" id="PTHR43651">
    <property type="entry name" value="1,4-ALPHA-GLUCAN-BRANCHING ENZYME"/>
    <property type="match status" value="1"/>
</dbReference>
<accession>A0ABT2HW47</accession>
<dbReference type="InterPro" id="IPR017853">
    <property type="entry name" value="GH"/>
</dbReference>
<evidence type="ECO:0000259" key="15">
    <source>
        <dbReference type="SMART" id="SM00642"/>
    </source>
</evidence>
<gene>
    <name evidence="16" type="primary">treZ</name>
    <name evidence="16" type="ORF">M3D15_04180</name>
</gene>
<dbReference type="Pfam" id="PF00128">
    <property type="entry name" value="Alpha-amylase"/>
    <property type="match status" value="1"/>
</dbReference>
<dbReference type="SMART" id="SM00642">
    <property type="entry name" value="Aamy"/>
    <property type="match status" value="1"/>
</dbReference>
<evidence type="ECO:0000256" key="3">
    <source>
        <dbReference type="ARBA" id="ARBA00008061"/>
    </source>
</evidence>
<dbReference type="EC" id="3.2.1.141" evidence="4 13"/>
<proteinExistence type="inferred from homology"/>
<sequence>MTRGNDIWRRFDVWAPEATHLELDVEGDRYTLHADTRRNGWWRPSADDRAALEARASEAPDGISYGYRINGDALLPDPRSRWQPDGVHRASRTLPDSVTARPVPSWTGRQLAGGVVMEVHIGCFTEAGTFAGAIERLPELQELGISFIELLPVAAFGGHHGWGYDGVDWFAVHEAYGGPRGYHDFVAACHEHGIGVIQDVVYNHFGPSGNYLPKFGPYLADHHHTVWGQAINLDGPWSDEVGRYILDNVRMWAYEYDVDALRLDAVHALVDTRATTILEEMSMLAEEISAARGRPFTLIAESDLNDPRTITPREAGGLGVDAQWSDDFHHALHVAVTGDRSGYFADFDGVTALAKVWSGGFFHDGSISSFRGRTHGRVLDPRTPSWRLVVCDQNHDQVGNRADGSRWTDRLSIDQQRLSLAVTLLSPFTPMLFMGEEWGATTPFCFFSDHQEPELALATSSGRLREFARMGWDDSKVPDPQAEDTFLASKLDWAEREASPHRELWDFTKALIAFRAARPEFANPWRESRDIEARADEELFIVRTNTLSLVANFSADERTVDVSATTLLFASGGGELEDGTVTLPAHTLVVVE</sequence>
<name>A0ABT2HW47_9MICO</name>
<dbReference type="Gene3D" id="3.20.20.80">
    <property type="entry name" value="Glycosidases"/>
    <property type="match status" value="1"/>
</dbReference>
<dbReference type="InterPro" id="IPR014756">
    <property type="entry name" value="Ig_E-set"/>
</dbReference>
<keyword evidence="9 14" id="KW-0326">Glycosidase</keyword>